<dbReference type="SMART" id="SM00065">
    <property type="entry name" value="GAF"/>
    <property type="match status" value="1"/>
</dbReference>
<dbReference type="InterPro" id="IPR003018">
    <property type="entry name" value="GAF"/>
</dbReference>
<keyword evidence="6" id="KW-1185">Reference proteome</keyword>
<dbReference type="NCBIfam" id="TIGR00229">
    <property type="entry name" value="sensory_box"/>
    <property type="match status" value="1"/>
</dbReference>
<dbReference type="SUPFAM" id="SSF158472">
    <property type="entry name" value="HAMP domain-like"/>
    <property type="match status" value="1"/>
</dbReference>
<feature type="coiled-coil region" evidence="1">
    <location>
        <begin position="490"/>
        <end position="541"/>
    </location>
</feature>
<gene>
    <name evidence="5" type="ORF">ACFQ21_01730</name>
</gene>
<dbReference type="InterPro" id="IPR013655">
    <property type="entry name" value="PAS_fold_3"/>
</dbReference>
<dbReference type="PROSITE" id="PS50112">
    <property type="entry name" value="PAS"/>
    <property type="match status" value="1"/>
</dbReference>
<proteinExistence type="predicted"/>
<keyword evidence="2" id="KW-1133">Transmembrane helix</keyword>
<dbReference type="Gene3D" id="6.10.340.10">
    <property type="match status" value="1"/>
</dbReference>
<dbReference type="InterPro" id="IPR050903">
    <property type="entry name" value="Bact_Chemotaxis_MeTrfase"/>
</dbReference>
<keyword evidence="1" id="KW-0175">Coiled coil</keyword>
<dbReference type="EMBL" id="JBHTKA010000001">
    <property type="protein sequence ID" value="MFD0997998.1"/>
    <property type="molecule type" value="Genomic_DNA"/>
</dbReference>
<evidence type="ECO:0000313" key="5">
    <source>
        <dbReference type="EMBL" id="MFD0997998.1"/>
    </source>
</evidence>
<name>A0ABW3JVK4_9BACT</name>
<evidence type="ECO:0000313" key="6">
    <source>
        <dbReference type="Proteomes" id="UP001597112"/>
    </source>
</evidence>
<comment type="caution">
    <text evidence="5">The sequence shown here is derived from an EMBL/GenBank/DDBJ whole genome shotgun (WGS) entry which is preliminary data.</text>
</comment>
<feature type="transmembrane region" description="Helical" evidence="2">
    <location>
        <begin position="20"/>
        <end position="39"/>
    </location>
</feature>
<keyword evidence="2" id="KW-0812">Transmembrane</keyword>
<dbReference type="RefSeq" id="WP_377573925.1">
    <property type="nucleotide sequence ID" value="NZ_JBHTKA010000001.1"/>
</dbReference>
<sequence>MEEKEKSRFRFRLTIGNKILGGFLILIVLFIVNGTIIFWKGNEINNVVNSSSEVYRPSQDAIKEFILLVTRSKMLVTNWVYLQTNQEDKNALRQLQDYDYPALRDRITKLMPTWESDSQRAWMDTVFMKFDTLVNEVQKKSVMANLQSFENYEDPLTKLLAEDAVESQVIPRTTDLINRLNRIAAKQVDVTKRSDQEIKDSISSLQTYTLVLGSTIILIGLLSALFLRRSITRPVNFLKNVVIKLGKGELVEEKRTSFSNDEIGEMAVAMDSLVTGLKSTSLFAENIGSGNYQTDFKPLSEHDVLGNALINMRNNLQKVSEDDKKRNWATEGLAKFAEILRTNNTDLGKLADEIIGNLVKYLKANQGALYIIDDVAADEEATMSMKACYAWDKKKFLNHKIYRGEGLAGQAWQEGDTVYLTEVPQNYVRIVSGLGDANPTSVLIVPLKVNEQIFGVVEIASFTEFRDFEIEFVQKIAESIASTISSVKINARTQRLLEESQEMTEQMRAQEEEMRQNMEELQATQEEMQRSQAETESTLNAIHSSMAVSEYSNDGSIVKVNSNFLEIFGYTQDEVVGEHHRILATKEEKNSEEYRQFWKDLSAGYPKKGTYKRINRKGEVITIRSSFSPIKSRSGEVVKVMEIAYEIR</sequence>
<dbReference type="Gene3D" id="3.30.450.40">
    <property type="match status" value="1"/>
</dbReference>
<dbReference type="CDD" id="cd06225">
    <property type="entry name" value="HAMP"/>
    <property type="match status" value="1"/>
</dbReference>
<dbReference type="SUPFAM" id="SSF55781">
    <property type="entry name" value="GAF domain-like"/>
    <property type="match status" value="1"/>
</dbReference>
<keyword evidence="2" id="KW-0472">Membrane</keyword>
<dbReference type="Pfam" id="PF08447">
    <property type="entry name" value="PAS_3"/>
    <property type="match status" value="1"/>
</dbReference>
<evidence type="ECO:0000259" key="3">
    <source>
        <dbReference type="PROSITE" id="PS50112"/>
    </source>
</evidence>
<dbReference type="InterPro" id="IPR029016">
    <property type="entry name" value="GAF-like_dom_sf"/>
</dbReference>
<organism evidence="5 6">
    <name type="scientific">Ohtaekwangia kribbensis</name>
    <dbReference type="NCBI Taxonomy" id="688913"/>
    <lineage>
        <taxon>Bacteria</taxon>
        <taxon>Pseudomonadati</taxon>
        <taxon>Bacteroidota</taxon>
        <taxon>Cytophagia</taxon>
        <taxon>Cytophagales</taxon>
        <taxon>Fulvivirgaceae</taxon>
        <taxon>Ohtaekwangia</taxon>
    </lineage>
</organism>
<accession>A0ABW3JVK4</accession>
<dbReference type="Proteomes" id="UP001597112">
    <property type="component" value="Unassembled WGS sequence"/>
</dbReference>
<evidence type="ECO:0000256" key="1">
    <source>
        <dbReference type="SAM" id="Coils"/>
    </source>
</evidence>
<dbReference type="PANTHER" id="PTHR24422:SF10">
    <property type="entry name" value="CHEMOTAXIS PROTEIN METHYLTRANSFERASE 2"/>
    <property type="match status" value="1"/>
</dbReference>
<dbReference type="InterPro" id="IPR035965">
    <property type="entry name" value="PAS-like_dom_sf"/>
</dbReference>
<evidence type="ECO:0000256" key="2">
    <source>
        <dbReference type="SAM" id="Phobius"/>
    </source>
</evidence>
<protein>
    <submittedName>
        <fullName evidence="5">GAF domain-containing protein</fullName>
    </submittedName>
</protein>
<dbReference type="CDD" id="cd00130">
    <property type="entry name" value="PAS"/>
    <property type="match status" value="1"/>
</dbReference>
<dbReference type="PROSITE" id="PS50885">
    <property type="entry name" value="HAMP"/>
    <property type="match status" value="1"/>
</dbReference>
<feature type="domain" description="PAS" evidence="3">
    <location>
        <begin position="531"/>
        <end position="578"/>
    </location>
</feature>
<dbReference type="InterPro" id="IPR000014">
    <property type="entry name" value="PAS"/>
</dbReference>
<dbReference type="Pfam" id="PF00672">
    <property type="entry name" value="HAMP"/>
    <property type="match status" value="1"/>
</dbReference>
<reference evidence="6" key="1">
    <citation type="journal article" date="2019" name="Int. J. Syst. Evol. Microbiol.">
        <title>The Global Catalogue of Microorganisms (GCM) 10K type strain sequencing project: providing services to taxonomists for standard genome sequencing and annotation.</title>
        <authorList>
            <consortium name="The Broad Institute Genomics Platform"/>
            <consortium name="The Broad Institute Genome Sequencing Center for Infectious Disease"/>
            <person name="Wu L."/>
            <person name="Ma J."/>
        </authorList>
    </citation>
    <scope>NUCLEOTIDE SEQUENCE [LARGE SCALE GENOMIC DNA]</scope>
    <source>
        <strain evidence="6">CCUG 58938</strain>
    </source>
</reference>
<feature type="domain" description="HAMP" evidence="4">
    <location>
        <begin position="229"/>
        <end position="282"/>
    </location>
</feature>
<dbReference type="Gene3D" id="3.30.450.20">
    <property type="entry name" value="PAS domain"/>
    <property type="match status" value="1"/>
</dbReference>
<dbReference type="SUPFAM" id="SSF55785">
    <property type="entry name" value="PYP-like sensor domain (PAS domain)"/>
    <property type="match status" value="1"/>
</dbReference>
<evidence type="ECO:0000259" key="4">
    <source>
        <dbReference type="PROSITE" id="PS50885"/>
    </source>
</evidence>
<dbReference type="Pfam" id="PF13185">
    <property type="entry name" value="GAF_2"/>
    <property type="match status" value="1"/>
</dbReference>
<dbReference type="PANTHER" id="PTHR24422">
    <property type="entry name" value="CHEMOTAXIS PROTEIN METHYLTRANSFERASE"/>
    <property type="match status" value="1"/>
</dbReference>
<dbReference type="InterPro" id="IPR003660">
    <property type="entry name" value="HAMP_dom"/>
</dbReference>